<feature type="compositionally biased region" description="Polar residues" evidence="1">
    <location>
        <begin position="228"/>
        <end position="241"/>
    </location>
</feature>
<reference evidence="2" key="1">
    <citation type="submission" date="2018-02" db="EMBL/GenBank/DDBJ databases">
        <authorList>
            <person name="Cohen D.B."/>
            <person name="Kent A.D."/>
        </authorList>
    </citation>
    <scope>NUCLEOTIDE SEQUENCE</scope>
</reference>
<organism evidence="2">
    <name type="scientific">Fagus sylvatica</name>
    <name type="common">Beechnut</name>
    <dbReference type="NCBI Taxonomy" id="28930"/>
    <lineage>
        <taxon>Eukaryota</taxon>
        <taxon>Viridiplantae</taxon>
        <taxon>Streptophyta</taxon>
        <taxon>Embryophyta</taxon>
        <taxon>Tracheophyta</taxon>
        <taxon>Spermatophyta</taxon>
        <taxon>Magnoliopsida</taxon>
        <taxon>eudicotyledons</taxon>
        <taxon>Gunneridae</taxon>
        <taxon>Pentapetalae</taxon>
        <taxon>rosids</taxon>
        <taxon>fabids</taxon>
        <taxon>Fagales</taxon>
        <taxon>Fagaceae</taxon>
        <taxon>Fagus</taxon>
    </lineage>
</organism>
<gene>
    <name evidence="2" type="ORF">FSB_LOCUS43162</name>
</gene>
<proteinExistence type="predicted"/>
<dbReference type="EMBL" id="OIVN01004068">
    <property type="protein sequence ID" value="SPD15280.1"/>
    <property type="molecule type" value="Genomic_DNA"/>
</dbReference>
<feature type="region of interest" description="Disordered" evidence="1">
    <location>
        <begin position="311"/>
        <end position="330"/>
    </location>
</feature>
<accession>A0A2N9HU35</accession>
<dbReference type="AlphaFoldDB" id="A0A2N9HU35"/>
<evidence type="ECO:0000256" key="1">
    <source>
        <dbReference type="SAM" id="MobiDB-lite"/>
    </source>
</evidence>
<feature type="region of interest" description="Disordered" evidence="1">
    <location>
        <begin position="225"/>
        <end position="250"/>
    </location>
</feature>
<protein>
    <submittedName>
        <fullName evidence="2">Uncharacterized protein</fullName>
    </submittedName>
</protein>
<feature type="compositionally biased region" description="Polar residues" evidence="1">
    <location>
        <begin position="314"/>
        <end position="328"/>
    </location>
</feature>
<name>A0A2N9HU35_FAGSY</name>
<evidence type="ECO:0000313" key="2">
    <source>
        <dbReference type="EMBL" id="SPD15280.1"/>
    </source>
</evidence>
<sequence>MPHKEITRESPALRQPATLSHESPFRILSDLLQPLECPFGPRKNWHTNRDELRDNRNVCTRIHSDPQQLGLRAKTLKQEGRFSYNVQLPDRQELLRSSRNLNRKMTPWHKELSNDLCSQDHILRTQARLCARPVLLESRVFLTHNELIRKPGYVGKRTHSCTVWNSRITKIFPGLAGIFAGKMLSNRPKTLRRPLFAEPYLSSPSSVSRKSRTLKKRLVQAFRRYQDRQNPTSGARSNTRANTDKKQGKMSRRFDAFFSRTAAFACRVFLTRCKLTSGPGCVGKMMTPATTCNSWFAGGIPRLTGIFAGKTHKNSSGTPTSGSHNSPVRTPIRANFIPLESRRREISDDMLHDIF</sequence>